<dbReference type="RefSeq" id="XP_013322013.1">
    <property type="nucleotide sequence ID" value="XM_013466559.1"/>
</dbReference>
<gene>
    <name evidence="1" type="ORF">PV05_01550</name>
</gene>
<protein>
    <recommendedName>
        <fullName evidence="3">F-box domain-containing protein</fullName>
    </recommendedName>
</protein>
<dbReference type="Proteomes" id="UP000054342">
    <property type="component" value="Unassembled WGS sequence"/>
</dbReference>
<keyword evidence="2" id="KW-1185">Reference proteome</keyword>
<reference evidence="1 2" key="1">
    <citation type="submission" date="2015-01" db="EMBL/GenBank/DDBJ databases">
        <title>The Genome Sequence of Exophiala xenobiotica CBS118157.</title>
        <authorList>
            <consortium name="The Broad Institute Genomics Platform"/>
            <person name="Cuomo C."/>
            <person name="de Hoog S."/>
            <person name="Gorbushina A."/>
            <person name="Stielow B."/>
            <person name="Teixiera M."/>
            <person name="Abouelleil A."/>
            <person name="Chapman S.B."/>
            <person name="Priest M."/>
            <person name="Young S.K."/>
            <person name="Wortman J."/>
            <person name="Nusbaum C."/>
            <person name="Birren B."/>
        </authorList>
    </citation>
    <scope>NUCLEOTIDE SEQUENCE [LARGE SCALE GENOMIC DNA]</scope>
    <source>
        <strain evidence="1 2">CBS 118157</strain>
    </source>
</reference>
<dbReference type="GeneID" id="25323458"/>
<sequence>MSIPSLPVEILYMVVHQIINDLYPDADRGTGHRRLLNPPQSARHYAVLTRAAARSMDLMFKALLQCLCLVQPRLESIYFNGDFKETFTRDWVESWWDNLRLDYLTALYFDGIPFNNEGYIEAEDRQERIENAQTALAAWLEKSHSTLQSLELDRTQGEHERMTWRSISRLEFPELRWLELTGISISPALLAGDLKCLPRLQEVLLEDCYTEGGSSAWKVFFDTIREHSNKVRLVPKDIDPVDDHFQEDMMWSFASDGMGPRKDQTQNPLSAALDKELALYLSDQGRWTQSMEDFFADF</sequence>
<dbReference type="SUPFAM" id="SSF52047">
    <property type="entry name" value="RNI-like"/>
    <property type="match status" value="1"/>
</dbReference>
<evidence type="ECO:0008006" key="3">
    <source>
        <dbReference type="Google" id="ProtNLM"/>
    </source>
</evidence>
<dbReference type="EMBL" id="KN847317">
    <property type="protein sequence ID" value="KIW61429.1"/>
    <property type="molecule type" value="Genomic_DNA"/>
</dbReference>
<proteinExistence type="predicted"/>
<accession>A0A0D2FMV7</accession>
<name>A0A0D2FMV7_9EURO</name>
<dbReference type="AlphaFoldDB" id="A0A0D2FMV7"/>
<dbReference type="OrthoDB" id="4135208at2759"/>
<dbReference type="HOGENOM" id="CLU_933942_0_0_1"/>
<evidence type="ECO:0000313" key="1">
    <source>
        <dbReference type="EMBL" id="KIW61429.1"/>
    </source>
</evidence>
<organism evidence="1 2">
    <name type="scientific">Exophiala xenobiotica</name>
    <dbReference type="NCBI Taxonomy" id="348802"/>
    <lineage>
        <taxon>Eukaryota</taxon>
        <taxon>Fungi</taxon>
        <taxon>Dikarya</taxon>
        <taxon>Ascomycota</taxon>
        <taxon>Pezizomycotina</taxon>
        <taxon>Eurotiomycetes</taxon>
        <taxon>Chaetothyriomycetidae</taxon>
        <taxon>Chaetothyriales</taxon>
        <taxon>Herpotrichiellaceae</taxon>
        <taxon>Exophiala</taxon>
    </lineage>
</organism>
<evidence type="ECO:0000313" key="2">
    <source>
        <dbReference type="Proteomes" id="UP000054342"/>
    </source>
</evidence>